<dbReference type="Pfam" id="PF00534">
    <property type="entry name" value="Glycos_transf_1"/>
    <property type="match status" value="1"/>
</dbReference>
<feature type="region of interest" description="Disordered" evidence="4">
    <location>
        <begin position="376"/>
        <end position="400"/>
    </location>
</feature>
<dbReference type="Pfam" id="PF13439">
    <property type="entry name" value="Glyco_transf_4"/>
    <property type="match status" value="1"/>
</dbReference>
<accession>A0ABY4YVN3</accession>
<proteinExistence type="inferred from homology"/>
<dbReference type="RefSeq" id="WP_252593593.1">
    <property type="nucleotide sequence ID" value="NZ_CP099489.1"/>
</dbReference>
<comment type="similarity">
    <text evidence="1">Belongs to the glycosyltransferase group 1 family. Glycosyltransferase 4 subfamily.</text>
</comment>
<dbReference type="SUPFAM" id="SSF53756">
    <property type="entry name" value="UDP-Glycosyltransferase/glycogen phosphorylase"/>
    <property type="match status" value="1"/>
</dbReference>
<name>A0ABY4YVN3_9MICO</name>
<evidence type="ECO:0000313" key="7">
    <source>
        <dbReference type="EMBL" id="USQ80217.1"/>
    </source>
</evidence>
<evidence type="ECO:0000259" key="6">
    <source>
        <dbReference type="Pfam" id="PF13439"/>
    </source>
</evidence>
<evidence type="ECO:0000313" key="8">
    <source>
        <dbReference type="Proteomes" id="UP001056455"/>
    </source>
</evidence>
<feature type="domain" description="Glycosyl transferase family 1" evidence="5">
    <location>
        <begin position="193"/>
        <end position="345"/>
    </location>
</feature>
<dbReference type="Gene3D" id="3.40.50.2000">
    <property type="entry name" value="Glycogen Phosphorylase B"/>
    <property type="match status" value="2"/>
</dbReference>
<gene>
    <name evidence="7" type="ORF">NF556_00710</name>
</gene>
<evidence type="ECO:0000256" key="1">
    <source>
        <dbReference type="ARBA" id="ARBA00009481"/>
    </source>
</evidence>
<feature type="compositionally biased region" description="Polar residues" evidence="4">
    <location>
        <begin position="388"/>
        <end position="400"/>
    </location>
</feature>
<evidence type="ECO:0000256" key="4">
    <source>
        <dbReference type="SAM" id="MobiDB-lite"/>
    </source>
</evidence>
<dbReference type="CDD" id="cd03801">
    <property type="entry name" value="GT4_PimA-like"/>
    <property type="match status" value="1"/>
</dbReference>
<reference evidence="7" key="1">
    <citation type="submission" date="2022-06" db="EMBL/GenBank/DDBJ databases">
        <title>Ornithinimicrobium HY1793.</title>
        <authorList>
            <person name="Huang Y."/>
        </authorList>
    </citation>
    <scope>NUCLEOTIDE SEQUENCE</scope>
    <source>
        <strain evidence="7">HY1793</strain>
    </source>
</reference>
<dbReference type="EMBL" id="CP099489">
    <property type="protein sequence ID" value="USQ80217.1"/>
    <property type="molecule type" value="Genomic_DNA"/>
</dbReference>
<keyword evidence="2" id="KW-0328">Glycosyltransferase</keyword>
<evidence type="ECO:0000256" key="2">
    <source>
        <dbReference type="ARBA" id="ARBA00022676"/>
    </source>
</evidence>
<dbReference type="InterPro" id="IPR001296">
    <property type="entry name" value="Glyco_trans_1"/>
</dbReference>
<evidence type="ECO:0000259" key="5">
    <source>
        <dbReference type="Pfam" id="PF00534"/>
    </source>
</evidence>
<evidence type="ECO:0000256" key="3">
    <source>
        <dbReference type="ARBA" id="ARBA00022679"/>
    </source>
</evidence>
<sequence length="400" mass="43661">MESDRMRIAWCNWRDLEHPEGGGAELYARMVAEGLAAAGHDVTFLCAAHDNAPVEETRGGVRYLRGGSRTSVYSTARRTLRRLEAAESRFDVVVDVQNGLPFFAGWATEAPVVVLVHHVHREQWPVVFSPPVAALGWGIESRIAPRLNRGRQYVAVSRSTRDELAELGVDPTHVSIIHNGTQSPPAVSADEADGPRLLVLGRVVKHKRIEHAIDVAGRLRARHPRLRLRVVGDGWWRDEVRDYVAAQGAQEYVDLLGFVDEETKHRELASASLLLVPSVKEGWGLSVVEAASHGVPAIGYREAGGVSESIEDGVTGLLVDDLDEMTGAVDGLFADPGRLGELGDNALARSARFTWDETVRAWEHLLLRTSWGHAPTASGDHAHPVRSASLSITPASRRSS</sequence>
<organism evidence="7 8">
    <name type="scientific">Ornithinimicrobium faecis</name>
    <dbReference type="NCBI Taxonomy" id="2934158"/>
    <lineage>
        <taxon>Bacteria</taxon>
        <taxon>Bacillati</taxon>
        <taxon>Actinomycetota</taxon>
        <taxon>Actinomycetes</taxon>
        <taxon>Micrococcales</taxon>
        <taxon>Ornithinimicrobiaceae</taxon>
        <taxon>Ornithinimicrobium</taxon>
    </lineage>
</organism>
<dbReference type="PANTHER" id="PTHR12526:SF640">
    <property type="entry name" value="COLANIC ACID BIOSYNTHESIS GLYCOSYLTRANSFERASE WCAL-RELATED"/>
    <property type="match status" value="1"/>
</dbReference>
<keyword evidence="8" id="KW-1185">Reference proteome</keyword>
<dbReference type="PANTHER" id="PTHR12526">
    <property type="entry name" value="GLYCOSYLTRANSFERASE"/>
    <property type="match status" value="1"/>
</dbReference>
<dbReference type="InterPro" id="IPR028098">
    <property type="entry name" value="Glyco_trans_4-like_N"/>
</dbReference>
<feature type="domain" description="Glycosyltransferase subfamily 4-like N-terminal" evidence="6">
    <location>
        <begin position="22"/>
        <end position="180"/>
    </location>
</feature>
<protein>
    <submittedName>
        <fullName evidence="7">Glycosyltransferase family 4 protein</fullName>
    </submittedName>
</protein>
<keyword evidence="3" id="KW-0808">Transferase</keyword>
<dbReference type="Proteomes" id="UP001056455">
    <property type="component" value="Chromosome"/>
</dbReference>